<sequence length="316" mass="34236">MKLDPRHLEIIAAIVDQGGLTEGATALGRTQPSVSRTVAMLEQRIGAPLFEKGRRPLVPTELCQALAVEGRKIGGAGKTASAIVGTYKAGHRGIVRIGGTPVFMDGVVSSIIAEFQRASPQVRIEQSYAYAAELMSLLDAGTLDLAVCPLNPAAVPAGFSFQPVLPGRNVIACGINHPLLMKRPLRLTDIAPYAWIAPPASSPLYQDMRHVLGEIGVTDFKISFSGGSLASITNILSQSDVLTVLPYSVVFMARRQKMLAALSVRIGHPERSLGILTKGDMEVRPAIRRFKRFVESEFRNLAQLIMQQEQNSLWRS</sequence>
<name>A0A3Q8XSI5_9HYPH</name>
<evidence type="ECO:0000256" key="3">
    <source>
        <dbReference type="ARBA" id="ARBA00023125"/>
    </source>
</evidence>
<evidence type="ECO:0000313" key="6">
    <source>
        <dbReference type="EMBL" id="AZN73028.1"/>
    </source>
</evidence>
<organism evidence="6 7">
    <name type="scientific">Georhizobium profundi</name>
    <dbReference type="NCBI Taxonomy" id="2341112"/>
    <lineage>
        <taxon>Bacteria</taxon>
        <taxon>Pseudomonadati</taxon>
        <taxon>Pseudomonadota</taxon>
        <taxon>Alphaproteobacteria</taxon>
        <taxon>Hyphomicrobiales</taxon>
        <taxon>Rhizobiaceae</taxon>
        <taxon>Georhizobium</taxon>
    </lineage>
</organism>
<dbReference type="AlphaFoldDB" id="A0A3Q8XSI5"/>
<dbReference type="PANTHER" id="PTHR30419">
    <property type="entry name" value="HTH-TYPE TRANSCRIPTIONAL REGULATOR YBHD"/>
    <property type="match status" value="1"/>
</dbReference>
<evidence type="ECO:0000259" key="5">
    <source>
        <dbReference type="PROSITE" id="PS50931"/>
    </source>
</evidence>
<keyword evidence="2" id="KW-0805">Transcription regulation</keyword>
<dbReference type="KEGG" id="abaw:D5400_18590"/>
<keyword evidence="4" id="KW-0804">Transcription</keyword>
<dbReference type="Gene3D" id="1.10.10.10">
    <property type="entry name" value="Winged helix-like DNA-binding domain superfamily/Winged helix DNA-binding domain"/>
    <property type="match status" value="1"/>
</dbReference>
<evidence type="ECO:0000313" key="7">
    <source>
        <dbReference type="Proteomes" id="UP000268192"/>
    </source>
</evidence>
<dbReference type="InterPro" id="IPR000847">
    <property type="entry name" value="LysR_HTH_N"/>
</dbReference>
<dbReference type="Pfam" id="PF00126">
    <property type="entry name" value="HTH_1"/>
    <property type="match status" value="1"/>
</dbReference>
<dbReference type="InterPro" id="IPR050950">
    <property type="entry name" value="HTH-type_LysR_regulators"/>
</dbReference>
<dbReference type="RefSeq" id="WP_126011526.1">
    <property type="nucleotide sequence ID" value="NZ_CP032509.1"/>
</dbReference>
<protein>
    <submittedName>
        <fullName evidence="6">LysR family transcriptional regulator</fullName>
    </submittedName>
</protein>
<dbReference type="Pfam" id="PF03466">
    <property type="entry name" value="LysR_substrate"/>
    <property type="match status" value="1"/>
</dbReference>
<dbReference type="SUPFAM" id="SSF46785">
    <property type="entry name" value="Winged helix' DNA-binding domain"/>
    <property type="match status" value="1"/>
</dbReference>
<evidence type="ECO:0000256" key="4">
    <source>
        <dbReference type="ARBA" id="ARBA00023163"/>
    </source>
</evidence>
<accession>A0A3Q8XSI5</accession>
<dbReference type="OrthoDB" id="9803030at2"/>
<evidence type="ECO:0000256" key="1">
    <source>
        <dbReference type="ARBA" id="ARBA00009437"/>
    </source>
</evidence>
<feature type="domain" description="HTH lysR-type" evidence="5">
    <location>
        <begin position="3"/>
        <end position="60"/>
    </location>
</feature>
<dbReference type="PANTHER" id="PTHR30419:SF8">
    <property type="entry name" value="NITROGEN ASSIMILATION TRANSCRIPTIONAL ACTIVATOR-RELATED"/>
    <property type="match status" value="1"/>
</dbReference>
<dbReference type="GO" id="GO:0003677">
    <property type="term" value="F:DNA binding"/>
    <property type="evidence" value="ECO:0007669"/>
    <property type="project" value="UniProtKB-KW"/>
</dbReference>
<evidence type="ECO:0000256" key="2">
    <source>
        <dbReference type="ARBA" id="ARBA00023015"/>
    </source>
</evidence>
<dbReference type="InterPro" id="IPR036390">
    <property type="entry name" value="WH_DNA-bd_sf"/>
</dbReference>
<dbReference type="GO" id="GO:0005829">
    <property type="term" value="C:cytosol"/>
    <property type="evidence" value="ECO:0007669"/>
    <property type="project" value="TreeGrafter"/>
</dbReference>
<dbReference type="GO" id="GO:0003700">
    <property type="term" value="F:DNA-binding transcription factor activity"/>
    <property type="evidence" value="ECO:0007669"/>
    <property type="project" value="InterPro"/>
</dbReference>
<dbReference type="Proteomes" id="UP000268192">
    <property type="component" value="Chromosome"/>
</dbReference>
<reference evidence="6 7" key="1">
    <citation type="submission" date="2018-09" db="EMBL/GenBank/DDBJ databases">
        <title>Marinorhizobium profundi gen. nov., sp. nov., isolated from a deep-sea sediment sample from the New Britain Trench and proposal of Marinorhizobiaceae fam. nov. in the order Rhizobiales of the class Alphaproteobacteria.</title>
        <authorList>
            <person name="Cao J."/>
        </authorList>
    </citation>
    <scope>NUCLEOTIDE SEQUENCE [LARGE SCALE GENOMIC DNA]</scope>
    <source>
        <strain evidence="6 7">WS11</strain>
    </source>
</reference>
<gene>
    <name evidence="6" type="ORF">D5400_18590</name>
</gene>
<dbReference type="PROSITE" id="PS50931">
    <property type="entry name" value="HTH_LYSR"/>
    <property type="match status" value="1"/>
</dbReference>
<dbReference type="Gene3D" id="3.40.190.290">
    <property type="match status" value="1"/>
</dbReference>
<keyword evidence="3" id="KW-0238">DNA-binding</keyword>
<proteinExistence type="inferred from homology"/>
<dbReference type="InterPro" id="IPR036388">
    <property type="entry name" value="WH-like_DNA-bd_sf"/>
</dbReference>
<dbReference type="PRINTS" id="PR00039">
    <property type="entry name" value="HTHLYSR"/>
</dbReference>
<dbReference type="EMBL" id="CP032509">
    <property type="protein sequence ID" value="AZN73028.1"/>
    <property type="molecule type" value="Genomic_DNA"/>
</dbReference>
<keyword evidence="7" id="KW-1185">Reference proteome</keyword>
<dbReference type="InterPro" id="IPR005119">
    <property type="entry name" value="LysR_subst-bd"/>
</dbReference>
<dbReference type="SUPFAM" id="SSF53850">
    <property type="entry name" value="Periplasmic binding protein-like II"/>
    <property type="match status" value="1"/>
</dbReference>
<comment type="similarity">
    <text evidence="1">Belongs to the LysR transcriptional regulatory family.</text>
</comment>